<accession>A0A8D8RRC1</accession>
<sequence length="113" mass="13468">MIPKQEKTKAGYLKYYTNIMTGQYFTWDPKHPNKIKLYTRRSKHLDGKQMTSEISVDTKVVIGSIIANMKLKQDHDYEDNPCYEVYFLKQIIQFQQFLFSFRYEVNNAGLNKL</sequence>
<reference evidence="1" key="1">
    <citation type="submission" date="2021-05" db="EMBL/GenBank/DDBJ databases">
        <authorList>
            <person name="Alioto T."/>
            <person name="Alioto T."/>
            <person name="Gomez Garrido J."/>
        </authorList>
    </citation>
    <scope>NUCLEOTIDE SEQUENCE</scope>
</reference>
<dbReference type="EMBL" id="HBUF01183137">
    <property type="protein sequence ID" value="CAG6655870.1"/>
    <property type="molecule type" value="Transcribed_RNA"/>
</dbReference>
<organism evidence="1">
    <name type="scientific">Cacopsylla melanoneura</name>
    <dbReference type="NCBI Taxonomy" id="428564"/>
    <lineage>
        <taxon>Eukaryota</taxon>
        <taxon>Metazoa</taxon>
        <taxon>Ecdysozoa</taxon>
        <taxon>Arthropoda</taxon>
        <taxon>Hexapoda</taxon>
        <taxon>Insecta</taxon>
        <taxon>Pterygota</taxon>
        <taxon>Neoptera</taxon>
        <taxon>Paraneoptera</taxon>
        <taxon>Hemiptera</taxon>
        <taxon>Sternorrhyncha</taxon>
        <taxon>Psylloidea</taxon>
        <taxon>Psyllidae</taxon>
        <taxon>Psyllinae</taxon>
        <taxon>Cacopsylla</taxon>
    </lineage>
</organism>
<protein>
    <submittedName>
        <fullName evidence="1">Uncharacterized protein</fullName>
    </submittedName>
</protein>
<evidence type="ECO:0000313" key="1">
    <source>
        <dbReference type="EMBL" id="CAG6655870.1"/>
    </source>
</evidence>
<name>A0A8D8RRC1_9HEMI</name>
<proteinExistence type="predicted"/>
<dbReference type="AlphaFoldDB" id="A0A8D8RRC1"/>